<organism evidence="2">
    <name type="scientific">Eiseniibacteriota bacterium</name>
    <dbReference type="NCBI Taxonomy" id="2212470"/>
    <lineage>
        <taxon>Bacteria</taxon>
        <taxon>Candidatus Eiseniibacteriota</taxon>
    </lineage>
</organism>
<name>A0A832I055_UNCEI</name>
<dbReference type="NCBIfam" id="TIGR00259">
    <property type="entry name" value="thylakoid_BtpA"/>
    <property type="match status" value="1"/>
</dbReference>
<dbReference type="Gene3D" id="3.20.20.70">
    <property type="entry name" value="Aldolase class I"/>
    <property type="match status" value="1"/>
</dbReference>
<dbReference type="AlphaFoldDB" id="A0A832I055"/>
<evidence type="ECO:0000313" key="2">
    <source>
        <dbReference type="EMBL" id="HGZ42572.1"/>
    </source>
</evidence>
<protein>
    <submittedName>
        <fullName evidence="2">BtpA/SgcQ family protein</fullName>
    </submittedName>
</protein>
<reference evidence="2" key="1">
    <citation type="journal article" date="2020" name="mSystems">
        <title>Genome- and Community-Level Interaction Insights into Carbon Utilization and Element Cycling Functions of Hydrothermarchaeota in Hydrothermal Sediment.</title>
        <authorList>
            <person name="Zhou Z."/>
            <person name="Liu Y."/>
            <person name="Xu W."/>
            <person name="Pan J."/>
            <person name="Luo Z.H."/>
            <person name="Li M."/>
        </authorList>
    </citation>
    <scope>NUCLEOTIDE SEQUENCE [LARGE SCALE GENOMIC DNA]</scope>
    <source>
        <strain evidence="2">SpSt-381</strain>
    </source>
</reference>
<dbReference type="InterPro" id="IPR011060">
    <property type="entry name" value="RibuloseP-bd_barrel"/>
</dbReference>
<dbReference type="InterPro" id="IPR005137">
    <property type="entry name" value="BtpA"/>
</dbReference>
<dbReference type="PIRSF" id="PIRSF005956">
    <property type="entry name" value="BtpA"/>
    <property type="match status" value="1"/>
</dbReference>
<sequence>MSRMSDSRRLEILSDAFGAPRALVGMIHLGALPGAPAASEPLAEVVARAVEEARGYRAAGFTALMIENMHDRPYRRGAAGPEVVAAMTAAGREIRREVALPLGVQVLAAANREALAVAQACGATFVRVEGFVFAHVADEGVIESDAAELLRYRRAIGAGHVRVFADVKKKHSAHAVTADVSLVDTARAAEFFLADGVVVTGAETGAPADPAGVAAVSKAVGIPVLVGSGLTPANLEQYATADAFIVGSAVKRDGVWSNPLDPDRARALAQAFRALPPPLRAAVAAG</sequence>
<gene>
    <name evidence="2" type="ORF">ENR23_03945</name>
</gene>
<evidence type="ECO:0000256" key="1">
    <source>
        <dbReference type="ARBA" id="ARBA00006007"/>
    </source>
</evidence>
<dbReference type="PANTHER" id="PTHR21381">
    <property type="entry name" value="ZGC:162297"/>
    <property type="match status" value="1"/>
</dbReference>
<dbReference type="PANTHER" id="PTHR21381:SF3">
    <property type="entry name" value="SGC REGION PROTEIN SGCQ-RELATED"/>
    <property type="match status" value="1"/>
</dbReference>
<dbReference type="InterPro" id="IPR013785">
    <property type="entry name" value="Aldolase_TIM"/>
</dbReference>
<accession>A0A832I055</accession>
<dbReference type="CDD" id="cd04722">
    <property type="entry name" value="TIM_phosphate_binding"/>
    <property type="match status" value="1"/>
</dbReference>
<comment type="similarity">
    <text evidence="1">Belongs to the BtpA family.</text>
</comment>
<dbReference type="SUPFAM" id="SSF51366">
    <property type="entry name" value="Ribulose-phoshate binding barrel"/>
    <property type="match status" value="1"/>
</dbReference>
<dbReference type="EMBL" id="DSQF01000006">
    <property type="protein sequence ID" value="HGZ42572.1"/>
    <property type="molecule type" value="Genomic_DNA"/>
</dbReference>
<comment type="caution">
    <text evidence="2">The sequence shown here is derived from an EMBL/GenBank/DDBJ whole genome shotgun (WGS) entry which is preliminary data.</text>
</comment>
<dbReference type="Pfam" id="PF03437">
    <property type="entry name" value="BtpA"/>
    <property type="match status" value="1"/>
</dbReference>
<proteinExistence type="inferred from homology"/>